<evidence type="ECO:0000259" key="2">
    <source>
        <dbReference type="Pfam" id="PF00021"/>
    </source>
</evidence>
<evidence type="ECO:0000313" key="3">
    <source>
        <dbReference type="Ensembl" id="ENSGACP00000003769.1"/>
    </source>
</evidence>
<dbReference type="Ensembl" id="ENSGACT00000003782.2">
    <property type="protein sequence ID" value="ENSGACP00000003769.1"/>
    <property type="gene ID" value="ENSGACG00000002884.2"/>
</dbReference>
<evidence type="ECO:0000256" key="1">
    <source>
        <dbReference type="SAM" id="SignalP"/>
    </source>
</evidence>
<dbReference type="SUPFAM" id="SSF57302">
    <property type="entry name" value="Snake toxin-like"/>
    <property type="match status" value="1"/>
</dbReference>
<dbReference type="GeneID" id="120826262"/>
<feature type="domain" description="UPAR/Ly6" evidence="2">
    <location>
        <begin position="20"/>
        <end position="102"/>
    </location>
</feature>
<feature type="signal peptide" evidence="1">
    <location>
        <begin position="1"/>
        <end position="19"/>
    </location>
</feature>
<protein>
    <recommendedName>
        <fullName evidence="2">UPAR/Ly6 domain-containing protein</fullName>
    </recommendedName>
</protein>
<dbReference type="FunCoup" id="G3NEL8">
    <property type="interactions" value="45"/>
</dbReference>
<feature type="chain" id="PRO_5003448372" description="UPAR/Ly6 domain-containing protein" evidence="1">
    <location>
        <begin position="20"/>
        <end position="128"/>
    </location>
</feature>
<keyword evidence="1" id="KW-0732">Signal</keyword>
<dbReference type="Proteomes" id="UP000007635">
    <property type="component" value="Chromosome X"/>
</dbReference>
<dbReference type="GeneTree" id="ENSGT00390000002843"/>
<accession>G3NEL8</accession>
<dbReference type="AlphaFoldDB" id="G3NEL8"/>
<proteinExistence type="predicted"/>
<dbReference type="RefSeq" id="XP_040044319.1">
    <property type="nucleotide sequence ID" value="XM_040188385.1"/>
</dbReference>
<dbReference type="OMA" id="CAVSSQC"/>
<dbReference type="InterPro" id="IPR045860">
    <property type="entry name" value="Snake_toxin-like_sf"/>
</dbReference>
<name>G3NEL8_GASAC</name>
<dbReference type="Pfam" id="PF00021">
    <property type="entry name" value="UPAR_LY6"/>
    <property type="match status" value="1"/>
</dbReference>
<reference evidence="3 4" key="1">
    <citation type="journal article" date="2021" name="G3 (Bethesda)">
        <title>Improved contiguity of the threespine stickleback genome using long-read sequencing.</title>
        <authorList>
            <person name="Nath S."/>
            <person name="Shaw D.E."/>
            <person name="White M.A."/>
        </authorList>
    </citation>
    <scope>NUCLEOTIDE SEQUENCE [LARGE SCALE GENOMIC DNA]</scope>
    <source>
        <strain evidence="3 4">Lake Benthic</strain>
    </source>
</reference>
<keyword evidence="4" id="KW-1185">Reference proteome</keyword>
<dbReference type="KEGG" id="gat:120826262"/>
<reference evidence="3" key="3">
    <citation type="submission" date="2025-09" db="UniProtKB">
        <authorList>
            <consortium name="Ensembl"/>
        </authorList>
    </citation>
    <scope>IDENTIFICATION</scope>
</reference>
<sequence>MSGVPLVIALLCCLPLAACLSCFTCLFPAISPLDCLKFPLECPAGQRCLSSTAMGKQGPLQVTMYEKSCAVPSQCGVSGQKFASGLYFNYTNICCDTDLCNGAESFAALSWGGGAALCLLPALSLLLA</sequence>
<evidence type="ECO:0000313" key="4">
    <source>
        <dbReference type="Proteomes" id="UP000007635"/>
    </source>
</evidence>
<dbReference type="Bgee" id="ENSGACG00000002884">
    <property type="expression patterns" value="Expressed in zone of skin and 1 other cell type or tissue"/>
</dbReference>
<dbReference type="InParanoid" id="G3NEL8"/>
<organism evidence="3 4">
    <name type="scientific">Gasterosteus aculeatus aculeatus</name>
    <name type="common">three-spined stickleback</name>
    <dbReference type="NCBI Taxonomy" id="481459"/>
    <lineage>
        <taxon>Eukaryota</taxon>
        <taxon>Metazoa</taxon>
        <taxon>Chordata</taxon>
        <taxon>Craniata</taxon>
        <taxon>Vertebrata</taxon>
        <taxon>Euteleostomi</taxon>
        <taxon>Actinopterygii</taxon>
        <taxon>Neopterygii</taxon>
        <taxon>Teleostei</taxon>
        <taxon>Neoteleostei</taxon>
        <taxon>Acanthomorphata</taxon>
        <taxon>Eupercaria</taxon>
        <taxon>Perciformes</taxon>
        <taxon>Cottioidei</taxon>
        <taxon>Gasterosteales</taxon>
        <taxon>Gasterosteidae</taxon>
        <taxon>Gasterosteus</taxon>
    </lineage>
</organism>
<dbReference type="eggNOG" id="ENOG502S9TB">
    <property type="taxonomic scope" value="Eukaryota"/>
</dbReference>
<reference evidence="3" key="2">
    <citation type="submission" date="2025-08" db="UniProtKB">
        <authorList>
            <consortium name="Ensembl"/>
        </authorList>
    </citation>
    <scope>IDENTIFICATION</scope>
</reference>
<dbReference type="Gene3D" id="2.10.60.10">
    <property type="entry name" value="CD59"/>
    <property type="match status" value="1"/>
</dbReference>
<dbReference type="InterPro" id="IPR016054">
    <property type="entry name" value="LY6_UPA_recep-like"/>
</dbReference>